<feature type="compositionally biased region" description="Low complexity" evidence="1">
    <location>
        <begin position="46"/>
        <end position="55"/>
    </location>
</feature>
<feature type="compositionally biased region" description="Basic and acidic residues" evidence="1">
    <location>
        <begin position="562"/>
        <end position="571"/>
    </location>
</feature>
<feature type="compositionally biased region" description="Basic and acidic residues" evidence="1">
    <location>
        <begin position="628"/>
        <end position="642"/>
    </location>
</feature>
<feature type="region of interest" description="Disordered" evidence="1">
    <location>
        <begin position="940"/>
        <end position="968"/>
    </location>
</feature>
<feature type="region of interest" description="Disordered" evidence="1">
    <location>
        <begin position="761"/>
        <end position="851"/>
    </location>
</feature>
<feature type="region of interest" description="Disordered" evidence="1">
    <location>
        <begin position="374"/>
        <end position="401"/>
    </location>
</feature>
<feature type="region of interest" description="Disordered" evidence="1">
    <location>
        <begin position="562"/>
        <end position="589"/>
    </location>
</feature>
<feature type="compositionally biased region" description="Acidic residues" evidence="1">
    <location>
        <begin position="276"/>
        <end position="288"/>
    </location>
</feature>
<reference evidence="2" key="1">
    <citation type="submission" date="2021-03" db="EMBL/GenBank/DDBJ databases">
        <title>Revisited historic fungal species revealed as producer of novel bioactive compounds through whole genome sequencing and comparative genomics.</title>
        <authorList>
            <person name="Vignolle G.A."/>
            <person name="Hochenegger N."/>
            <person name="Mach R.L."/>
            <person name="Mach-Aigner A.R."/>
            <person name="Javad Rahimi M."/>
            <person name="Salim K.A."/>
            <person name="Chan C.M."/>
            <person name="Lim L.B.L."/>
            <person name="Cai F."/>
            <person name="Druzhinina I.S."/>
            <person name="U'Ren J.M."/>
            <person name="Derntl C."/>
        </authorList>
    </citation>
    <scope>NUCLEOTIDE SEQUENCE</scope>
    <source>
        <strain evidence="2">TUCIM 5799</strain>
    </source>
</reference>
<feature type="region of interest" description="Disordered" evidence="1">
    <location>
        <begin position="619"/>
        <end position="642"/>
    </location>
</feature>
<feature type="region of interest" description="Disordered" evidence="1">
    <location>
        <begin position="696"/>
        <end position="725"/>
    </location>
</feature>
<dbReference type="EMBL" id="JAFIMR010000044">
    <property type="protein sequence ID" value="KAI1856355.1"/>
    <property type="molecule type" value="Genomic_DNA"/>
</dbReference>
<protein>
    <submittedName>
        <fullName evidence="2">Uncharacterized protein</fullName>
    </submittedName>
</protein>
<organism evidence="2 3">
    <name type="scientific">Neoarthrinium moseri</name>
    <dbReference type="NCBI Taxonomy" id="1658444"/>
    <lineage>
        <taxon>Eukaryota</taxon>
        <taxon>Fungi</taxon>
        <taxon>Dikarya</taxon>
        <taxon>Ascomycota</taxon>
        <taxon>Pezizomycotina</taxon>
        <taxon>Sordariomycetes</taxon>
        <taxon>Xylariomycetidae</taxon>
        <taxon>Amphisphaeriales</taxon>
        <taxon>Apiosporaceae</taxon>
        <taxon>Neoarthrinium</taxon>
    </lineage>
</organism>
<feature type="compositionally biased region" description="Basic and acidic residues" evidence="1">
    <location>
        <begin position="950"/>
        <end position="968"/>
    </location>
</feature>
<comment type="caution">
    <text evidence="2">The sequence shown here is derived from an EMBL/GenBank/DDBJ whole genome shotgun (WGS) entry which is preliminary data.</text>
</comment>
<feature type="compositionally biased region" description="Basic and acidic residues" evidence="1">
    <location>
        <begin position="289"/>
        <end position="305"/>
    </location>
</feature>
<gene>
    <name evidence="2" type="ORF">JX265_011602</name>
</gene>
<feature type="compositionally biased region" description="Basic and acidic residues" evidence="1">
    <location>
        <begin position="865"/>
        <end position="879"/>
    </location>
</feature>
<feature type="compositionally biased region" description="Polar residues" evidence="1">
    <location>
        <begin position="796"/>
        <end position="810"/>
    </location>
</feature>
<feature type="region of interest" description="Disordered" evidence="1">
    <location>
        <begin position="260"/>
        <end position="315"/>
    </location>
</feature>
<name>A0A9Q0AKB7_9PEZI</name>
<evidence type="ECO:0000313" key="3">
    <source>
        <dbReference type="Proteomes" id="UP000829685"/>
    </source>
</evidence>
<accession>A0A9Q0AKB7</accession>
<evidence type="ECO:0000256" key="1">
    <source>
        <dbReference type="SAM" id="MobiDB-lite"/>
    </source>
</evidence>
<dbReference type="AlphaFoldDB" id="A0A9Q0AKB7"/>
<proteinExistence type="predicted"/>
<sequence>MNDNTGSASLSAPLEVQKLRIQSADLEPRRDSGYFTQSQTPDRTSKQSSRSSSNSVDRIPTQTLVLRSGVKAGDDLSEFDIHVDEATIDRFKVIQLRIETPLLKYVQKTKGKYRAMAIRLMVLGKTAAQAKPHIVVLAAEDQCKRVRKFFDKSSVQDLVRPSDKTLPSFEVLIYGRPPDPKKAEDDIDVLAPLINGDIGFTADTFCGAPIVIRHPSGTEKRATLGGIIKAVNQHGDFRLYGLTAGHVVGNSDDYMSIASASDSAPSTSDELFLSDSETDSDCESDLENPSEKDRTSASEVEERASEAGNLESSETVLMFQDGSTAWSSLELGVMGRISKESPQVADQSDRATTDVSAYFDWALIEMSKYKPNRLRPRTHNADDAADPVATTSGDLLMPPPSSDYNGVRKSVVVITGSEGPKRGTISPLPSRILMGPGKVFVDTLVVNLGLGKEIVDGDSGSWVVNERTLEVYGHVIASDAFGGGYIMPMQDTLRDISKTLQARTVTVASLIDMASVAMEKMDLSIPDLEADLTTELTKAPASNGCSITTDLVNGGASELDLHKRKESERSIHWRRNPQPPHVDSELEGRRRARERVIDDLIGSRTRARRDSRVVDPRYGSRFLETDEQTGRDGDLEPRYRPRRYEREKSVDFDRRSQQDFYIRPNILHRGDLRDEYESPDRARLYRRFHESDDIQRGRLSDLEAPRARIPHPNDRSSSLDRNERSERYRNRGFGIALDDHYSRIRPARYRHEDEYTYPQVSIALPHGRDDSRVSQSSTRPYHYTRRRDRSPRPSGFTDSGYSTARNSNDTMFIHISGERGYDSGYSTGRSSGSRSARHSTTNSQENTPFPQHMVTVHTSHGYAEGPKDRSRRVASEEKLVDQRRKEITALREGVDSIGRKDSGDALQKEIDALKHRIDMMAAELKASTDAVAEALPSIRGELQRGKTVKAHNEESQNPNGKDESTTLW</sequence>
<feature type="region of interest" description="Disordered" evidence="1">
    <location>
        <begin position="860"/>
        <end position="879"/>
    </location>
</feature>
<feature type="compositionally biased region" description="Low complexity" evidence="1">
    <location>
        <begin position="823"/>
        <end position="841"/>
    </location>
</feature>
<evidence type="ECO:0000313" key="2">
    <source>
        <dbReference type="EMBL" id="KAI1856355.1"/>
    </source>
</evidence>
<keyword evidence="3" id="KW-1185">Reference proteome</keyword>
<feature type="region of interest" description="Disordered" evidence="1">
    <location>
        <begin position="21"/>
        <end position="58"/>
    </location>
</feature>
<dbReference type="Proteomes" id="UP000829685">
    <property type="component" value="Unassembled WGS sequence"/>
</dbReference>